<dbReference type="Pfam" id="PF17183">
    <property type="entry name" value="Get5_C"/>
    <property type="match status" value="1"/>
</dbReference>
<dbReference type="Pfam" id="PF12754">
    <property type="entry name" value="Get5_N"/>
    <property type="match status" value="1"/>
</dbReference>
<dbReference type="STRING" id="100787.A0A0G4KH20"/>
<proteinExistence type="predicted"/>
<protein>
    <recommendedName>
        <fullName evidence="3">Ubiquitin-like domain-containing protein</fullName>
    </recommendedName>
</protein>
<dbReference type="AlphaFoldDB" id="A0A0G4KH20"/>
<keyword evidence="2" id="KW-0963">Cytoplasm</keyword>
<dbReference type="PANTHER" id="PTHR46555">
    <property type="entry name" value="UBIQUITIN-LIKE PROTEIN 4A"/>
    <property type="match status" value="1"/>
</dbReference>
<dbReference type="InterPro" id="IPR024737">
    <property type="entry name" value="Get5_N"/>
</dbReference>
<accession>A0A0G4KH20</accession>
<dbReference type="InterPro" id="IPR049256">
    <property type="entry name" value="Get5_C"/>
</dbReference>
<comment type="subcellular location">
    <subcellularLocation>
        <location evidence="1">Cytoplasm</location>
        <location evidence="1">Cytosol</location>
    </subcellularLocation>
</comment>
<name>A0A0G4KH20_VERLO</name>
<evidence type="ECO:0000313" key="5">
    <source>
        <dbReference type="Proteomes" id="UP000044602"/>
    </source>
</evidence>
<sequence>MAEVVFARQFLSTLDSKPIKLSADHVEDPKNFPARPPYVLPKMPKAFSKPAAPLAPGQERSVTVVLKSLRNPPIDVKLTSQPLNTSVLDLKARVAETARVPADKLRLLHRKKPVPDSKILKDLAADDEATVEFAVMVIGGAAAVQQPPADGEAGVGVAGEATGAAALETESFWADLKGFLMQRLKDEAEAEKLAASWHADWASKR</sequence>
<dbReference type="EMBL" id="CVQH01001113">
    <property type="protein sequence ID" value="CRJ95914.1"/>
    <property type="molecule type" value="Genomic_DNA"/>
</dbReference>
<dbReference type="SUPFAM" id="SSF54236">
    <property type="entry name" value="Ubiquitin-like"/>
    <property type="match status" value="1"/>
</dbReference>
<feature type="domain" description="Ubiquitin-like" evidence="3">
    <location>
        <begin position="62"/>
        <end position="140"/>
    </location>
</feature>
<dbReference type="InterPro" id="IPR029071">
    <property type="entry name" value="Ubiquitin-like_domsf"/>
</dbReference>
<dbReference type="PROSITE" id="PS50053">
    <property type="entry name" value="UBIQUITIN_2"/>
    <property type="match status" value="1"/>
</dbReference>
<dbReference type="Gene3D" id="3.10.20.90">
    <property type="entry name" value="Phosphatidylinositol 3-kinase Catalytic Subunit, Chain A, domain 1"/>
    <property type="match status" value="1"/>
</dbReference>
<dbReference type="InterPro" id="IPR047154">
    <property type="entry name" value="UBL4A-like"/>
</dbReference>
<dbReference type="GO" id="GO:0006620">
    <property type="term" value="P:post-translational protein targeting to endoplasmic reticulum membrane"/>
    <property type="evidence" value="ECO:0007669"/>
    <property type="project" value="InterPro"/>
</dbReference>
<dbReference type="InterPro" id="IPR000626">
    <property type="entry name" value="Ubiquitin-like_dom"/>
</dbReference>
<reference evidence="4 5" key="1">
    <citation type="submission" date="2015-05" db="EMBL/GenBank/DDBJ databases">
        <authorList>
            <person name="Wang D.B."/>
            <person name="Wang M."/>
        </authorList>
    </citation>
    <scope>NUCLEOTIDE SEQUENCE [LARGE SCALE GENOMIC DNA]</scope>
    <source>
        <strain evidence="4">VL1</strain>
    </source>
</reference>
<evidence type="ECO:0000256" key="2">
    <source>
        <dbReference type="ARBA" id="ARBA00022490"/>
    </source>
</evidence>
<dbReference type="Gene3D" id="1.10.286.70">
    <property type="entry name" value="Get5 dimerization domain"/>
    <property type="match status" value="1"/>
</dbReference>
<evidence type="ECO:0000259" key="3">
    <source>
        <dbReference type="PROSITE" id="PS50053"/>
    </source>
</evidence>
<gene>
    <name evidence="4" type="ORF">BN1708_002078</name>
</gene>
<keyword evidence="5" id="KW-1185">Reference proteome</keyword>
<evidence type="ECO:0000256" key="1">
    <source>
        <dbReference type="ARBA" id="ARBA00004514"/>
    </source>
</evidence>
<dbReference type="PANTHER" id="PTHR46555:SF1">
    <property type="entry name" value="UBIQUITIN-LIKE PROTEIN 4A"/>
    <property type="match status" value="1"/>
</dbReference>
<dbReference type="Proteomes" id="UP000044602">
    <property type="component" value="Unassembled WGS sequence"/>
</dbReference>
<evidence type="ECO:0000313" key="4">
    <source>
        <dbReference type="EMBL" id="CRJ95914.1"/>
    </source>
</evidence>
<dbReference type="GO" id="GO:0005829">
    <property type="term" value="C:cytosol"/>
    <property type="evidence" value="ECO:0007669"/>
    <property type="project" value="UniProtKB-SubCell"/>
</dbReference>
<organism evidence="4 5">
    <name type="scientific">Verticillium longisporum</name>
    <name type="common">Verticillium dahliae var. longisporum</name>
    <dbReference type="NCBI Taxonomy" id="100787"/>
    <lineage>
        <taxon>Eukaryota</taxon>
        <taxon>Fungi</taxon>
        <taxon>Dikarya</taxon>
        <taxon>Ascomycota</taxon>
        <taxon>Pezizomycotina</taxon>
        <taxon>Sordariomycetes</taxon>
        <taxon>Hypocreomycetidae</taxon>
        <taxon>Glomerellales</taxon>
        <taxon>Plectosphaerellaceae</taxon>
        <taxon>Verticillium</taxon>
    </lineage>
</organism>